<evidence type="ECO:0000313" key="3">
    <source>
        <dbReference type="Proteomes" id="UP000503399"/>
    </source>
</evidence>
<evidence type="ECO:0000313" key="2">
    <source>
        <dbReference type="EMBL" id="CAB1129735.1"/>
    </source>
</evidence>
<dbReference type="Proteomes" id="UP000503399">
    <property type="component" value="Chromosome"/>
</dbReference>
<dbReference type="Gene3D" id="3.40.33.10">
    <property type="entry name" value="CAP"/>
    <property type="match status" value="1"/>
</dbReference>
<evidence type="ECO:0000256" key="1">
    <source>
        <dbReference type="SAM" id="SignalP"/>
    </source>
</evidence>
<gene>
    <name evidence="2" type="ORF">R50_2238</name>
</gene>
<protein>
    <submittedName>
        <fullName evidence="2">CAP domain-containing protein</fullName>
    </submittedName>
</protein>
<dbReference type="EMBL" id="LR778114">
    <property type="protein sequence ID" value="CAB1129735.1"/>
    <property type="molecule type" value="Genomic_DNA"/>
</dbReference>
<feature type="signal peptide" evidence="1">
    <location>
        <begin position="1"/>
        <end position="23"/>
    </location>
</feature>
<dbReference type="SUPFAM" id="SSF55797">
    <property type="entry name" value="PR-1-like"/>
    <property type="match status" value="1"/>
</dbReference>
<dbReference type="InterPro" id="IPR035940">
    <property type="entry name" value="CAP_sf"/>
</dbReference>
<sequence>MRRAVRAAAVVLGTAGLAVPAQAPAVLISPPVPAFPAGSLVPAIPGPHCTRCNHGYEGADELSPVLPPSYAARIRPRRLGIQFVGDDPHRLRRDGLALSLTGPGWRGRLPLRFGPAGFGGGAVPPAGSGRWQLHLVAPGFPATGGWTVTVRPCSGPPAAGPGRWLPALNALRRVLGEDPAAWSAPLARAAAAHAAYLARNGYDRPSFHLEDAGRPGFTGRDPALRDLAWGFRSPLVGEEGAEWRTPRPGPVVVLTLVNTVSHRLGLLSPNLLAAGAAQAGGPHGAAVMDLGYGYRDDLPPAVVYPFPGQNGVPVAWEDREEPDPVPHGFGRRFGYPLTVDFPTAAAVQLVAVRLQPAGSGARPLPLITDAPGRRGLGPNQVGLVPMAPLWPFTVYQATLRARVRFNDGRSRAVTVRWRFATGGGAEAVAAAPARHGIWVAVGPAGGERPAPGVAVEVRQTPGGRVLGRGRTGAAGMAFIPLRRPPAGGERLMVLTRGGNGALVDWGGE</sequence>
<organism evidence="2 3">
    <name type="scientific">Candidatus Hydrogenisulfobacillus filiaventi</name>
    <dbReference type="NCBI Taxonomy" id="2707344"/>
    <lineage>
        <taxon>Bacteria</taxon>
        <taxon>Bacillati</taxon>
        <taxon>Bacillota</taxon>
        <taxon>Clostridia</taxon>
        <taxon>Eubacteriales</taxon>
        <taxon>Clostridiales Family XVII. Incertae Sedis</taxon>
        <taxon>Candidatus Hydrogenisulfobacillus</taxon>
    </lineage>
</organism>
<dbReference type="KEGG" id="hfv:R50_2238"/>
<proteinExistence type="predicted"/>
<reference evidence="2 3" key="1">
    <citation type="submission" date="2020-02" db="EMBL/GenBank/DDBJ databases">
        <authorList>
            <person name="Hogendoorn C."/>
        </authorList>
    </citation>
    <scope>NUCLEOTIDE SEQUENCE [LARGE SCALE GENOMIC DNA]</scope>
    <source>
        <strain evidence="2">R501</strain>
    </source>
</reference>
<keyword evidence="3" id="KW-1185">Reference proteome</keyword>
<name>A0A6F8ZJ30_9FIRM</name>
<keyword evidence="1" id="KW-0732">Signal</keyword>
<accession>A0A6F8ZJ30</accession>
<feature type="chain" id="PRO_5026086274" evidence="1">
    <location>
        <begin position="24"/>
        <end position="508"/>
    </location>
</feature>
<dbReference type="AlphaFoldDB" id="A0A6F8ZJ30"/>